<evidence type="ECO:0000313" key="3">
    <source>
        <dbReference type="Proteomes" id="UP000193077"/>
    </source>
</evidence>
<gene>
    <name evidence="2" type="ORF">TRL7639_00690</name>
</gene>
<dbReference type="PANTHER" id="PTHR43857:SF1">
    <property type="entry name" value="YJGH FAMILY PROTEIN"/>
    <property type="match status" value="1"/>
</dbReference>
<dbReference type="EMBL" id="FWFO01000001">
    <property type="protein sequence ID" value="SLN22516.1"/>
    <property type="molecule type" value="Genomic_DNA"/>
</dbReference>
<protein>
    <submittedName>
        <fullName evidence="2">Endoribonuclease L-PSP</fullName>
    </submittedName>
</protein>
<dbReference type="SUPFAM" id="SSF55298">
    <property type="entry name" value="YjgF-like"/>
    <property type="match status" value="1"/>
</dbReference>
<dbReference type="AlphaFoldDB" id="A0A1Y5RRD9"/>
<dbReference type="OrthoDB" id="9809792at2"/>
<dbReference type="InterPro" id="IPR035959">
    <property type="entry name" value="RutC-like_sf"/>
</dbReference>
<organism evidence="2 3">
    <name type="scientific">Falsiruegeria litorea R37</name>
    <dbReference type="NCBI Taxonomy" id="1200284"/>
    <lineage>
        <taxon>Bacteria</taxon>
        <taxon>Pseudomonadati</taxon>
        <taxon>Pseudomonadota</taxon>
        <taxon>Alphaproteobacteria</taxon>
        <taxon>Rhodobacterales</taxon>
        <taxon>Roseobacteraceae</taxon>
        <taxon>Falsiruegeria</taxon>
    </lineage>
</organism>
<keyword evidence="1" id="KW-0175">Coiled coil</keyword>
<dbReference type="Gene3D" id="3.30.1330.40">
    <property type="entry name" value="RutC-like"/>
    <property type="match status" value="1"/>
</dbReference>
<keyword evidence="3" id="KW-1185">Reference proteome</keyword>
<evidence type="ECO:0000256" key="1">
    <source>
        <dbReference type="SAM" id="Coils"/>
    </source>
</evidence>
<reference evidence="2 3" key="1">
    <citation type="submission" date="2017-03" db="EMBL/GenBank/DDBJ databases">
        <authorList>
            <person name="Afonso C.L."/>
            <person name="Miller P.J."/>
            <person name="Scott M.A."/>
            <person name="Spackman E."/>
            <person name="Goraichik I."/>
            <person name="Dimitrov K.M."/>
            <person name="Suarez D.L."/>
            <person name="Swayne D.E."/>
        </authorList>
    </citation>
    <scope>NUCLEOTIDE SEQUENCE [LARGE SCALE GENOMIC DNA]</scope>
    <source>
        <strain evidence="2 3">CECT 7639</strain>
    </source>
</reference>
<name>A0A1Y5RRD9_9RHOB</name>
<evidence type="ECO:0000313" key="2">
    <source>
        <dbReference type="EMBL" id="SLN22516.1"/>
    </source>
</evidence>
<dbReference type="PANTHER" id="PTHR43857">
    <property type="entry name" value="BLR7761 PROTEIN"/>
    <property type="match status" value="1"/>
</dbReference>
<sequence length="131" mass="14363">MKRTPVNPWDWSLKLGYNQAEMIQGGMRQLICAGQTAVDETGAPQHPYDMRAQISLALDNLEAVLSDAEMDLSNVTRLGIYATDVDEALKNFDLMGMRFGPHQVAPPMTLLGVTRLAIPGLLFEIEATAMA</sequence>
<proteinExistence type="predicted"/>
<accession>A0A1Y5RRD9</accession>
<dbReference type="RefSeq" id="WP_085794372.1">
    <property type="nucleotide sequence ID" value="NZ_FWFO01000001.1"/>
</dbReference>
<dbReference type="Pfam" id="PF01042">
    <property type="entry name" value="Ribonuc_L-PSP"/>
    <property type="match status" value="1"/>
</dbReference>
<feature type="coiled-coil region" evidence="1">
    <location>
        <begin position="51"/>
        <end position="78"/>
    </location>
</feature>
<dbReference type="InterPro" id="IPR006175">
    <property type="entry name" value="YjgF/YER057c/UK114"/>
</dbReference>
<dbReference type="Proteomes" id="UP000193077">
    <property type="component" value="Unassembled WGS sequence"/>
</dbReference>